<name>A0A0F5QIT7_9HYPH</name>
<dbReference type="STRING" id="1293439.WH87_01505"/>
<accession>A0A0F5QIT7</accession>
<organism evidence="1 2">
    <name type="scientific">Devosia epidermidihirudinis</name>
    <dbReference type="NCBI Taxonomy" id="1293439"/>
    <lineage>
        <taxon>Bacteria</taxon>
        <taxon>Pseudomonadati</taxon>
        <taxon>Pseudomonadota</taxon>
        <taxon>Alphaproteobacteria</taxon>
        <taxon>Hyphomicrobiales</taxon>
        <taxon>Devosiaceae</taxon>
        <taxon>Devosia</taxon>
    </lineage>
</organism>
<sequence length="129" mass="14248">MITYDDLRNETEYEVDCLFAHGTDLERKYGARAIADLVDDGEFLSDLALLLLRLSNYGVPAMVASACMGIELTADPLRVLIAYVSSDQKFTDVVADKAYQVARKLVEAGQIIDASEFEKFVNEFEVGGV</sequence>
<reference evidence="1 2" key="1">
    <citation type="submission" date="2015-03" db="EMBL/GenBank/DDBJ databases">
        <authorList>
            <person name="Lepp D."/>
            <person name="Hassan Y.I."/>
            <person name="Li X.-Z."/>
            <person name="Zhou T."/>
        </authorList>
    </citation>
    <scope>NUCLEOTIDE SEQUENCE [LARGE SCALE GENOMIC DNA]</scope>
    <source>
        <strain evidence="1 2">E84</strain>
    </source>
</reference>
<comment type="caution">
    <text evidence="1">The sequence shown here is derived from an EMBL/GenBank/DDBJ whole genome shotgun (WGS) entry which is preliminary data.</text>
</comment>
<proteinExistence type="predicted"/>
<dbReference type="RefSeq" id="WP_156167899.1">
    <property type="nucleotide sequence ID" value="NZ_LANJ01000004.1"/>
</dbReference>
<gene>
    <name evidence="1" type="ORF">WH87_01505</name>
</gene>
<evidence type="ECO:0000313" key="1">
    <source>
        <dbReference type="EMBL" id="KKC40875.1"/>
    </source>
</evidence>
<keyword evidence="2" id="KW-1185">Reference proteome</keyword>
<dbReference type="AlphaFoldDB" id="A0A0F5QIT7"/>
<dbReference type="Proteomes" id="UP000033411">
    <property type="component" value="Unassembled WGS sequence"/>
</dbReference>
<dbReference type="PATRIC" id="fig|1293439.3.peg.2665"/>
<dbReference type="EMBL" id="LANJ01000004">
    <property type="protein sequence ID" value="KKC40875.1"/>
    <property type="molecule type" value="Genomic_DNA"/>
</dbReference>
<evidence type="ECO:0000313" key="2">
    <source>
        <dbReference type="Proteomes" id="UP000033411"/>
    </source>
</evidence>
<protein>
    <submittedName>
        <fullName evidence="1">Uncharacterized protein</fullName>
    </submittedName>
</protein>